<dbReference type="EC" id="3.1.4.58" evidence="2"/>
<organism evidence="4 5">
    <name type="scientific">Methanoplanus limicola DSM 2279</name>
    <dbReference type="NCBI Taxonomy" id="937775"/>
    <lineage>
        <taxon>Archaea</taxon>
        <taxon>Methanobacteriati</taxon>
        <taxon>Methanobacteriota</taxon>
        <taxon>Stenosarchaea group</taxon>
        <taxon>Methanomicrobia</taxon>
        <taxon>Methanomicrobiales</taxon>
        <taxon>Methanomicrobiaceae</taxon>
        <taxon>Methanoplanus</taxon>
    </lineage>
</organism>
<feature type="domain" description="Phosphoesterase HXTX" evidence="3">
    <location>
        <begin position="99"/>
        <end position="175"/>
    </location>
</feature>
<dbReference type="AlphaFoldDB" id="H1YYC9"/>
<dbReference type="GO" id="GO:0016874">
    <property type="term" value="F:ligase activity"/>
    <property type="evidence" value="ECO:0007669"/>
    <property type="project" value="UniProtKB-KW"/>
</dbReference>
<feature type="short sequence motif" description="HXTX 2" evidence="2">
    <location>
        <begin position="124"/>
        <end position="127"/>
    </location>
</feature>
<sequence length="183" mass="20767">MTRVFVAIELPQEIKEQFHAVHGRLKESDAKLTFVNPDIAHITLKFIGEVNEEKLSEIITALKKLTCESFEMATGKPELNSRKNPRIIWISCTDKGESEKLFSAVEELLSQAGIPKEKRDFKAHATLARIKKYSPGLKEIIYQNSDGCFCFSPDKFKVSAIYLKKSTLTPQGPVYEDILEVEF</sequence>
<dbReference type="EMBL" id="CM001436">
    <property type="protein sequence ID" value="EHQ34224.1"/>
    <property type="molecule type" value="Genomic_DNA"/>
</dbReference>
<dbReference type="PANTHER" id="PTHR35561:SF1">
    <property type="entry name" value="RNA 2',3'-CYCLIC PHOSPHODIESTERASE"/>
    <property type="match status" value="1"/>
</dbReference>
<dbReference type="GO" id="GO:0004113">
    <property type="term" value="F:2',3'-cyclic-nucleotide 3'-phosphodiesterase activity"/>
    <property type="evidence" value="ECO:0007669"/>
    <property type="project" value="InterPro"/>
</dbReference>
<dbReference type="SUPFAM" id="SSF55144">
    <property type="entry name" value="LigT-like"/>
    <property type="match status" value="1"/>
</dbReference>
<reference evidence="4 5" key="1">
    <citation type="submission" date="2011-10" db="EMBL/GenBank/DDBJ databases">
        <title>The Improved High-Quality Draft genome of Methanoplanus limicola DSM 2279.</title>
        <authorList>
            <consortium name="US DOE Joint Genome Institute (JGI-PGF)"/>
            <person name="Lucas S."/>
            <person name="Copeland A."/>
            <person name="Lapidus A."/>
            <person name="Glavina del Rio T."/>
            <person name="Dalin E."/>
            <person name="Tice H."/>
            <person name="Bruce D."/>
            <person name="Goodwin L."/>
            <person name="Pitluck S."/>
            <person name="Peters L."/>
            <person name="Mikhailova N."/>
            <person name="Lu M."/>
            <person name="Kyrpides N."/>
            <person name="Mavromatis K."/>
            <person name="Ivanova N."/>
            <person name="Markowitz V."/>
            <person name="Cheng J.-F."/>
            <person name="Hugenholtz P."/>
            <person name="Woyke T."/>
            <person name="Wu D."/>
            <person name="Wirth R."/>
            <person name="Brambilla E.-M."/>
            <person name="Klenk H.-P."/>
            <person name="Eisen J.A."/>
        </authorList>
    </citation>
    <scope>NUCLEOTIDE SEQUENCE [LARGE SCALE GENOMIC DNA]</scope>
    <source>
        <strain evidence="4 5">DSM 2279</strain>
    </source>
</reference>
<dbReference type="InterPro" id="IPR009097">
    <property type="entry name" value="Cyclic_Pdiesterase"/>
</dbReference>
<keyword evidence="1 2" id="KW-0378">Hydrolase</keyword>
<dbReference type="Proteomes" id="UP000005741">
    <property type="component" value="Chromosome"/>
</dbReference>
<feature type="active site" description="Proton acceptor" evidence="2">
    <location>
        <position position="124"/>
    </location>
</feature>
<protein>
    <recommendedName>
        <fullName evidence="2">RNA 2',3'-cyclic phosphodiesterase</fullName>
        <shortName evidence="2">RNA 2',3'-CPDase</shortName>
        <ecNumber evidence="2">3.1.4.58</ecNumber>
    </recommendedName>
</protein>
<dbReference type="InterPro" id="IPR004175">
    <property type="entry name" value="RNA_CPDase"/>
</dbReference>
<dbReference type="NCBIfam" id="TIGR02258">
    <property type="entry name" value="2_5_ligase"/>
    <property type="match status" value="1"/>
</dbReference>
<evidence type="ECO:0000256" key="1">
    <source>
        <dbReference type="ARBA" id="ARBA00022801"/>
    </source>
</evidence>
<dbReference type="FunCoup" id="H1YYC9">
    <property type="interactions" value="2"/>
</dbReference>
<name>H1YYC9_9EURY</name>
<evidence type="ECO:0000256" key="2">
    <source>
        <dbReference type="HAMAP-Rule" id="MF_01940"/>
    </source>
</evidence>
<dbReference type="GO" id="GO:0008664">
    <property type="term" value="F:RNA 2',3'-cyclic 3'-phosphodiesterase activity"/>
    <property type="evidence" value="ECO:0007669"/>
    <property type="project" value="UniProtKB-EC"/>
</dbReference>
<dbReference type="HAMAP" id="MF_01940">
    <property type="entry name" value="RNA_CPDase"/>
    <property type="match status" value="1"/>
</dbReference>
<keyword evidence="4" id="KW-0436">Ligase</keyword>
<accession>H1YYC9</accession>
<evidence type="ECO:0000313" key="4">
    <source>
        <dbReference type="EMBL" id="EHQ34224.1"/>
    </source>
</evidence>
<evidence type="ECO:0000313" key="5">
    <source>
        <dbReference type="Proteomes" id="UP000005741"/>
    </source>
</evidence>
<dbReference type="InParanoid" id="H1YYC9"/>
<dbReference type="PANTHER" id="PTHR35561">
    <property type="entry name" value="RNA 2',3'-CYCLIC PHOSPHODIESTERASE"/>
    <property type="match status" value="1"/>
</dbReference>
<proteinExistence type="inferred from homology"/>
<feature type="domain" description="Phosphoesterase HXTX" evidence="3">
    <location>
        <begin position="8"/>
        <end position="89"/>
    </location>
</feature>
<dbReference type="Pfam" id="PF02834">
    <property type="entry name" value="LigT_PEase"/>
    <property type="match status" value="2"/>
</dbReference>
<comment type="catalytic activity">
    <reaction evidence="2">
        <text>a 3'-end 2',3'-cyclophospho-ribonucleotide-RNA + H2O = a 3'-end 2'-phospho-ribonucleotide-RNA + H(+)</text>
        <dbReference type="Rhea" id="RHEA:11828"/>
        <dbReference type="Rhea" id="RHEA-COMP:10464"/>
        <dbReference type="Rhea" id="RHEA-COMP:17353"/>
        <dbReference type="ChEBI" id="CHEBI:15377"/>
        <dbReference type="ChEBI" id="CHEBI:15378"/>
        <dbReference type="ChEBI" id="CHEBI:83064"/>
        <dbReference type="ChEBI" id="CHEBI:173113"/>
        <dbReference type="EC" id="3.1.4.58"/>
    </reaction>
</comment>
<keyword evidence="5" id="KW-1185">Reference proteome</keyword>
<evidence type="ECO:0000259" key="3">
    <source>
        <dbReference type="Pfam" id="PF02834"/>
    </source>
</evidence>
<dbReference type="HOGENOM" id="CLU_081251_3_4_2"/>
<feature type="active site" description="Proton donor" evidence="2">
    <location>
        <position position="41"/>
    </location>
</feature>
<comment type="similarity">
    <text evidence="2">Belongs to the 2H phosphoesterase superfamily. ThpR family.</text>
</comment>
<comment type="function">
    <text evidence="2">Hydrolyzes RNA 2',3'-cyclic phosphodiester to an RNA 2'-phosphomonoester.</text>
</comment>
<gene>
    <name evidence="4" type="ORF">Metlim_0071</name>
</gene>
<dbReference type="InterPro" id="IPR014051">
    <property type="entry name" value="Phosphoesterase_HXTX"/>
</dbReference>
<feature type="short sequence motif" description="HXTX 1" evidence="2">
    <location>
        <begin position="41"/>
        <end position="44"/>
    </location>
</feature>
<dbReference type="STRING" id="937775.Metlim_0071"/>
<dbReference type="Gene3D" id="3.90.1140.10">
    <property type="entry name" value="Cyclic phosphodiesterase"/>
    <property type="match status" value="1"/>
</dbReference>